<accession>A0A4Q1BTB9</accession>
<protein>
    <submittedName>
        <fullName evidence="1">Uncharacterized protein</fullName>
    </submittedName>
</protein>
<sequence>MHPLLYPSQIQARNTAYQERLLNLRQNNIGLCTCINSALTRFPHPPSVTTALSNLESQAQDLYEHPEVKDPRSNISFSYFSKGWSEAFYQEDFSDSEIEKQIIVFQEDDKKLSTAFQEDDVSTLPWLKTTPSVYSDIRTIKTWLTEYQREELKKELNGKVSHATYLLSRLGVLLTDMRNTWAPPGIEVGDTDGNGDQGTYERVNAFTDLIVFYDEIQSKEQTIKDQAAEISQLRSLAYPINT</sequence>
<dbReference type="InParanoid" id="A0A4Q1BTB9"/>
<name>A0A4Q1BTB9_TREME</name>
<evidence type="ECO:0000313" key="1">
    <source>
        <dbReference type="EMBL" id="RXK41256.1"/>
    </source>
</evidence>
<comment type="caution">
    <text evidence="1">The sequence shown here is derived from an EMBL/GenBank/DDBJ whole genome shotgun (WGS) entry which is preliminary data.</text>
</comment>
<dbReference type="Proteomes" id="UP000289152">
    <property type="component" value="Unassembled WGS sequence"/>
</dbReference>
<keyword evidence="2" id="KW-1185">Reference proteome</keyword>
<organism evidence="1 2">
    <name type="scientific">Tremella mesenterica</name>
    <name type="common">Jelly fungus</name>
    <dbReference type="NCBI Taxonomy" id="5217"/>
    <lineage>
        <taxon>Eukaryota</taxon>
        <taxon>Fungi</taxon>
        <taxon>Dikarya</taxon>
        <taxon>Basidiomycota</taxon>
        <taxon>Agaricomycotina</taxon>
        <taxon>Tremellomycetes</taxon>
        <taxon>Tremellales</taxon>
        <taxon>Tremellaceae</taxon>
        <taxon>Tremella</taxon>
    </lineage>
</organism>
<dbReference type="AlphaFoldDB" id="A0A4Q1BTB9"/>
<evidence type="ECO:0000313" key="2">
    <source>
        <dbReference type="Proteomes" id="UP000289152"/>
    </source>
</evidence>
<gene>
    <name evidence="1" type="ORF">M231_01406</name>
</gene>
<proteinExistence type="predicted"/>
<dbReference type="EMBL" id="SDIL01000010">
    <property type="protein sequence ID" value="RXK41256.1"/>
    <property type="molecule type" value="Genomic_DNA"/>
</dbReference>
<reference evidence="1 2" key="1">
    <citation type="submission" date="2016-06" db="EMBL/GenBank/DDBJ databases">
        <title>Evolution of pathogenesis and genome organization in the Tremellales.</title>
        <authorList>
            <person name="Cuomo C."/>
            <person name="Litvintseva A."/>
            <person name="Heitman J."/>
            <person name="Chen Y."/>
            <person name="Sun S."/>
            <person name="Springer D."/>
            <person name="Dromer F."/>
            <person name="Young S."/>
            <person name="Zeng Q."/>
            <person name="Chapman S."/>
            <person name="Gujja S."/>
            <person name="Saif S."/>
            <person name="Birren B."/>
        </authorList>
    </citation>
    <scope>NUCLEOTIDE SEQUENCE [LARGE SCALE GENOMIC DNA]</scope>
    <source>
        <strain evidence="1 2">ATCC 28783</strain>
    </source>
</reference>
<dbReference type="VEuPathDB" id="FungiDB:TREMEDRAFT_62585"/>